<keyword evidence="1" id="KW-0479">Metal-binding</keyword>
<evidence type="ECO:0000313" key="6">
    <source>
        <dbReference type="Proteomes" id="UP000823941"/>
    </source>
</evidence>
<comment type="caution">
    <text evidence="5">The sequence shown here is derived from an EMBL/GenBank/DDBJ whole genome shotgun (WGS) entry which is preliminary data.</text>
</comment>
<keyword evidence="2" id="KW-0863">Zinc-finger</keyword>
<name>A0ABQ7QY06_PLUXY</name>
<gene>
    <name evidence="5" type="ORF">JYU34_004398</name>
</gene>
<dbReference type="Proteomes" id="UP000823941">
    <property type="component" value="Chromosome 6"/>
</dbReference>
<dbReference type="Gene3D" id="2.20.25.240">
    <property type="match status" value="2"/>
</dbReference>
<evidence type="ECO:0000313" key="5">
    <source>
        <dbReference type="EMBL" id="KAG7309884.1"/>
    </source>
</evidence>
<protein>
    <recommendedName>
        <fullName evidence="4">FLYWCH-type domain-containing protein</fullName>
    </recommendedName>
</protein>
<keyword evidence="6" id="KW-1185">Reference proteome</keyword>
<dbReference type="Pfam" id="PF04500">
    <property type="entry name" value="FLYWCH"/>
    <property type="match status" value="2"/>
</dbReference>
<keyword evidence="3" id="KW-0862">Zinc</keyword>
<feature type="domain" description="FLYWCH-type" evidence="4">
    <location>
        <begin position="11"/>
        <end position="64"/>
    </location>
</feature>
<dbReference type="EMBL" id="JAHIBW010000006">
    <property type="protein sequence ID" value="KAG7309884.1"/>
    <property type="molecule type" value="Genomic_DNA"/>
</dbReference>
<reference evidence="5 6" key="1">
    <citation type="submission" date="2021-06" db="EMBL/GenBank/DDBJ databases">
        <title>A haploid diamondback moth (Plutella xylostella L.) genome assembly resolves 31 chromosomes and identifies a diamide resistance mutation.</title>
        <authorList>
            <person name="Ward C.M."/>
            <person name="Perry K.D."/>
            <person name="Baker G."/>
            <person name="Powis K."/>
            <person name="Heckel D.G."/>
            <person name="Baxter S.W."/>
        </authorList>
    </citation>
    <scope>NUCLEOTIDE SEQUENCE [LARGE SCALE GENOMIC DNA]</scope>
    <source>
        <strain evidence="5 6">LV</strain>
        <tissue evidence="5">Single pupa</tissue>
    </source>
</reference>
<evidence type="ECO:0000256" key="2">
    <source>
        <dbReference type="ARBA" id="ARBA00022771"/>
    </source>
</evidence>
<organism evidence="5 6">
    <name type="scientific">Plutella xylostella</name>
    <name type="common">Diamondback moth</name>
    <name type="synonym">Plutella maculipennis</name>
    <dbReference type="NCBI Taxonomy" id="51655"/>
    <lineage>
        <taxon>Eukaryota</taxon>
        <taxon>Metazoa</taxon>
        <taxon>Ecdysozoa</taxon>
        <taxon>Arthropoda</taxon>
        <taxon>Hexapoda</taxon>
        <taxon>Insecta</taxon>
        <taxon>Pterygota</taxon>
        <taxon>Neoptera</taxon>
        <taxon>Endopterygota</taxon>
        <taxon>Lepidoptera</taxon>
        <taxon>Glossata</taxon>
        <taxon>Ditrysia</taxon>
        <taxon>Yponomeutoidea</taxon>
        <taxon>Plutellidae</taxon>
        <taxon>Plutella</taxon>
    </lineage>
</organism>
<dbReference type="InterPro" id="IPR007588">
    <property type="entry name" value="Znf_FLYWCH"/>
</dbReference>
<proteinExistence type="predicted"/>
<evidence type="ECO:0000259" key="4">
    <source>
        <dbReference type="Pfam" id="PF04500"/>
    </source>
</evidence>
<evidence type="ECO:0000256" key="3">
    <source>
        <dbReference type="ARBA" id="ARBA00022833"/>
    </source>
</evidence>
<accession>A0ABQ7QY06</accession>
<sequence length="134" mass="15422">MEVIDVDSPKFILSSRGKKQIILGSYKYGIHRTNGSRTRWWCTTHNNKGCKASLMTIDNEIVKINDSVAVARPKFVTSSRGRKQMILGRYKFGIHRQAGPKARWWCTTHKCKGCRATIMTYDDEIIKINNVHNH</sequence>
<evidence type="ECO:0000256" key="1">
    <source>
        <dbReference type="ARBA" id="ARBA00022723"/>
    </source>
</evidence>
<feature type="domain" description="FLYWCH-type" evidence="4">
    <location>
        <begin position="75"/>
        <end position="134"/>
    </location>
</feature>